<organism evidence="1">
    <name type="scientific">termite gut metagenome</name>
    <dbReference type="NCBI Taxonomy" id="433724"/>
    <lineage>
        <taxon>unclassified sequences</taxon>
        <taxon>metagenomes</taxon>
        <taxon>organismal metagenomes</taxon>
    </lineage>
</organism>
<gene>
    <name evidence="1" type="ORF">EZS27_020009</name>
</gene>
<sequence length="56" mass="6277">MLHAGGEKNASEVVRFYKVFDYTGEKRKMDSRTNGAAYFRFGAGVGTGKDAFCMFR</sequence>
<dbReference type="EMBL" id="SNRY01001378">
    <property type="protein sequence ID" value="KAA6331376.1"/>
    <property type="molecule type" value="Genomic_DNA"/>
</dbReference>
<proteinExistence type="predicted"/>
<evidence type="ECO:0000313" key="1">
    <source>
        <dbReference type="EMBL" id="KAA6331376.1"/>
    </source>
</evidence>
<comment type="caution">
    <text evidence="1">The sequence shown here is derived from an EMBL/GenBank/DDBJ whole genome shotgun (WGS) entry which is preliminary data.</text>
</comment>
<accession>A0A5J4RBM7</accession>
<dbReference type="AlphaFoldDB" id="A0A5J4RBM7"/>
<reference evidence="1" key="1">
    <citation type="submission" date="2019-03" db="EMBL/GenBank/DDBJ databases">
        <title>Single cell metagenomics reveals metabolic interactions within the superorganism composed of flagellate Streblomastix strix and complex community of Bacteroidetes bacteria on its surface.</title>
        <authorList>
            <person name="Treitli S.C."/>
            <person name="Kolisko M."/>
            <person name="Husnik F."/>
            <person name="Keeling P."/>
            <person name="Hampl V."/>
        </authorList>
    </citation>
    <scope>NUCLEOTIDE SEQUENCE</scope>
    <source>
        <strain evidence="1">STM</strain>
    </source>
</reference>
<name>A0A5J4RBM7_9ZZZZ</name>
<protein>
    <submittedName>
        <fullName evidence="1">Uncharacterized protein</fullName>
    </submittedName>
</protein>